<dbReference type="PANTHER" id="PTHR14582">
    <property type="entry name" value="INNER KINETOCHORE SUBUNIT MAL2"/>
    <property type="match status" value="1"/>
</dbReference>
<dbReference type="AlphaFoldDB" id="A0A060WQW4"/>
<gene>
    <name evidence="9" type="ORF">GSONMT00010000001</name>
</gene>
<feature type="coiled-coil region" evidence="8">
    <location>
        <begin position="12"/>
        <end position="55"/>
    </location>
</feature>
<evidence type="ECO:0000313" key="10">
    <source>
        <dbReference type="Proteomes" id="UP000193380"/>
    </source>
</evidence>
<dbReference type="CDD" id="cd23835">
    <property type="entry name" value="DRWD-N_CENP-O"/>
    <property type="match status" value="1"/>
</dbReference>
<keyword evidence="7" id="KW-0137">Centromere</keyword>
<comment type="subcellular location">
    <subcellularLocation>
        <location evidence="2">Chromosome</location>
        <location evidence="2">Centromere</location>
    </subcellularLocation>
    <subcellularLocation>
        <location evidence="1">Nucleus</location>
    </subcellularLocation>
</comment>
<reference evidence="9" key="2">
    <citation type="submission" date="2014-03" db="EMBL/GenBank/DDBJ databases">
        <authorList>
            <person name="Genoscope - CEA"/>
        </authorList>
    </citation>
    <scope>NUCLEOTIDE SEQUENCE</scope>
</reference>
<dbReference type="GO" id="GO:0005634">
    <property type="term" value="C:nucleus"/>
    <property type="evidence" value="ECO:0007669"/>
    <property type="project" value="UniProtKB-SubCell"/>
</dbReference>
<reference evidence="9" key="1">
    <citation type="journal article" date="2014" name="Nat. Commun.">
        <title>The rainbow trout genome provides novel insights into evolution after whole-genome duplication in vertebrates.</title>
        <authorList>
            <person name="Berthelot C."/>
            <person name="Brunet F."/>
            <person name="Chalopin D."/>
            <person name="Juanchich A."/>
            <person name="Bernard M."/>
            <person name="Noel B."/>
            <person name="Bento P."/>
            <person name="Da Silva C."/>
            <person name="Labadie K."/>
            <person name="Alberti A."/>
            <person name="Aury J.M."/>
            <person name="Louis A."/>
            <person name="Dehais P."/>
            <person name="Bardou P."/>
            <person name="Montfort J."/>
            <person name="Klopp C."/>
            <person name="Cabau C."/>
            <person name="Gaspin C."/>
            <person name="Thorgaard G.H."/>
            <person name="Boussaha M."/>
            <person name="Quillet E."/>
            <person name="Guyomard R."/>
            <person name="Galiana D."/>
            <person name="Bobe J."/>
            <person name="Volff J.N."/>
            <person name="Genet C."/>
            <person name="Wincker P."/>
            <person name="Jaillon O."/>
            <person name="Roest Crollius H."/>
            <person name="Guiguen Y."/>
        </authorList>
    </citation>
    <scope>NUCLEOTIDE SEQUENCE [LARGE SCALE GENOMIC DNA]</scope>
</reference>
<evidence type="ECO:0000256" key="4">
    <source>
        <dbReference type="ARBA" id="ARBA00016395"/>
    </source>
</evidence>
<proteinExistence type="inferred from homology"/>
<keyword evidence="5" id="KW-0158">Chromosome</keyword>
<evidence type="ECO:0000256" key="5">
    <source>
        <dbReference type="ARBA" id="ARBA00022454"/>
    </source>
</evidence>
<protein>
    <recommendedName>
        <fullName evidence="4">Centromere protein O</fullName>
    </recommendedName>
</protein>
<evidence type="ECO:0000256" key="6">
    <source>
        <dbReference type="ARBA" id="ARBA00023242"/>
    </source>
</evidence>
<name>A0A060WQW4_ONCMY</name>
<organism evidence="9 10">
    <name type="scientific">Oncorhynchus mykiss</name>
    <name type="common">Rainbow trout</name>
    <name type="synonym">Salmo gairdneri</name>
    <dbReference type="NCBI Taxonomy" id="8022"/>
    <lineage>
        <taxon>Eukaryota</taxon>
        <taxon>Metazoa</taxon>
        <taxon>Chordata</taxon>
        <taxon>Craniata</taxon>
        <taxon>Vertebrata</taxon>
        <taxon>Euteleostomi</taxon>
        <taxon>Actinopterygii</taxon>
        <taxon>Neopterygii</taxon>
        <taxon>Teleostei</taxon>
        <taxon>Protacanthopterygii</taxon>
        <taxon>Salmoniformes</taxon>
        <taxon>Salmonidae</taxon>
        <taxon>Salmoninae</taxon>
        <taxon>Oncorhynchus</taxon>
    </lineage>
</organism>
<dbReference type="InterPro" id="IPR018464">
    <property type="entry name" value="CENP-O"/>
</dbReference>
<dbReference type="EMBL" id="FR904586">
    <property type="protein sequence ID" value="CDQ67454.1"/>
    <property type="molecule type" value="Genomic_DNA"/>
</dbReference>
<evidence type="ECO:0000256" key="2">
    <source>
        <dbReference type="ARBA" id="ARBA00004584"/>
    </source>
</evidence>
<comment type="similarity">
    <text evidence="3">Belongs to the CENP-O/MCM21 family.</text>
</comment>
<evidence type="ECO:0000313" key="9">
    <source>
        <dbReference type="EMBL" id="CDQ67454.1"/>
    </source>
</evidence>
<dbReference type="PaxDb" id="8022-A0A060WQW4"/>
<dbReference type="PANTHER" id="PTHR14582:SF1">
    <property type="entry name" value="CENTROMERE PROTEIN O"/>
    <property type="match status" value="1"/>
</dbReference>
<evidence type="ECO:0000256" key="8">
    <source>
        <dbReference type="SAM" id="Coils"/>
    </source>
</evidence>
<dbReference type="Pfam" id="PF09496">
    <property type="entry name" value="CENP-O"/>
    <property type="match status" value="1"/>
</dbReference>
<dbReference type="GO" id="GO:0031511">
    <property type="term" value="C:Mis6-Sim4 complex"/>
    <property type="evidence" value="ECO:0007669"/>
    <property type="project" value="TreeGrafter"/>
</dbReference>
<evidence type="ECO:0000256" key="7">
    <source>
        <dbReference type="ARBA" id="ARBA00023328"/>
    </source>
</evidence>
<sequence>MEEARKGVLGHLNMLEMEANNLELKQQELRQRGRQEELNANLQALLSKRDQLKAEIKANTSLQKMRTLLDRTGFPYERNEDVDNLEDGSDNSQLLLMMARHTQLKDLLHAHHLIGGYDVLQTRKGKGVCVSLATAYEGVYLETYNLEIDLGSDLRIYRHNIPPFIPLERLVTQGNMQTDIKDFLDTLSQYLNAYAGRKQQLHLTKEIHSSVQVVESNALCTILVLMFTIPGEKAEATLCTLQYADHTQRLPTRVNIESEGTTHKHQLDT</sequence>
<dbReference type="Proteomes" id="UP000193380">
    <property type="component" value="Unassembled WGS sequence"/>
</dbReference>
<evidence type="ECO:0000256" key="3">
    <source>
        <dbReference type="ARBA" id="ARBA00007321"/>
    </source>
</evidence>
<accession>A0A060WQW4</accession>
<evidence type="ECO:0000256" key="1">
    <source>
        <dbReference type="ARBA" id="ARBA00004123"/>
    </source>
</evidence>
<keyword evidence="6" id="KW-0539">Nucleus</keyword>
<keyword evidence="8" id="KW-0175">Coiled coil</keyword>